<dbReference type="EMBL" id="JSAM01000117">
    <property type="protein sequence ID" value="KIA76476.1"/>
    <property type="molecule type" value="Genomic_DNA"/>
</dbReference>
<sequence length="319" mass="35190">MVFMECSFYKIFLPFLAFLLLVGGSSGFASQDLLLAQTTPAPTSGAIPRQPTIPAPSATPAVPRASSTSNPSTRNLPKKQSVTEQLLNNQGGMDDIKRPSLITQAIVLTILSLLPFIIMILTSFLKIVIVLSLLRSALGVQQAPPNQIINGVAFMLSLFIMYPTVLKMYDAAQSVIESTRAPDSLVSVESSKYIVDVADASKEPLRMFLKRNSSVKHQALFYRMAYRILPENYRATLKPDDFMIVVPAYITSQLKDAFEIGVLIYIPFFVIDLVTSNILLAMGMMMLSPVTISMPLKLFLLVMLDGWTLLIDGLVNTFR</sequence>
<dbReference type="NCBIfam" id="TIGR01102">
    <property type="entry name" value="yscR"/>
    <property type="match status" value="1"/>
</dbReference>
<keyword evidence="3" id="KW-1003">Cell membrane</keyword>
<evidence type="ECO:0000256" key="4">
    <source>
        <dbReference type="ARBA" id="ARBA00022692"/>
    </source>
</evidence>
<name>A0A0C1BYB0_9BACT</name>
<feature type="transmembrane region" description="Helical" evidence="8">
    <location>
        <begin position="262"/>
        <end position="286"/>
    </location>
</feature>
<dbReference type="PANTHER" id="PTHR30587:SF0">
    <property type="entry name" value="FLAGELLAR BIOSYNTHETIC PROTEIN FLIP"/>
    <property type="match status" value="1"/>
</dbReference>
<dbReference type="PATRIC" id="fig|83552.4.peg.2447"/>
<organism evidence="9 10">
    <name type="scientific">Parachlamydia acanthamoebae</name>
    <dbReference type="NCBI Taxonomy" id="83552"/>
    <lineage>
        <taxon>Bacteria</taxon>
        <taxon>Pseudomonadati</taxon>
        <taxon>Chlamydiota</taxon>
        <taxon>Chlamydiia</taxon>
        <taxon>Parachlamydiales</taxon>
        <taxon>Parachlamydiaceae</taxon>
        <taxon>Parachlamydia</taxon>
    </lineage>
</organism>
<dbReference type="InterPro" id="IPR005838">
    <property type="entry name" value="T3SS_IM_P"/>
</dbReference>
<dbReference type="GO" id="GO:0009306">
    <property type="term" value="P:protein secretion"/>
    <property type="evidence" value="ECO:0007669"/>
    <property type="project" value="InterPro"/>
</dbReference>
<evidence type="ECO:0000313" key="10">
    <source>
        <dbReference type="Proteomes" id="UP000031307"/>
    </source>
</evidence>
<accession>A0A0C1BYB0</accession>
<gene>
    <name evidence="9" type="primary">sctR</name>
    <name evidence="9" type="ORF">DB43_AG00540</name>
</gene>
<dbReference type="Pfam" id="PF00813">
    <property type="entry name" value="FliP"/>
    <property type="match status" value="1"/>
</dbReference>
<comment type="subcellular location">
    <subcellularLocation>
        <location evidence="1">Cell membrane</location>
        <topology evidence="1">Multi-pass membrane protein</topology>
    </subcellularLocation>
</comment>
<dbReference type="OMA" id="MPVCQRI"/>
<feature type="region of interest" description="Disordered" evidence="7">
    <location>
        <begin position="41"/>
        <end position="80"/>
    </location>
</feature>
<dbReference type="InterPro" id="IPR005773">
    <property type="entry name" value="T3SS_YscR-like"/>
</dbReference>
<feature type="compositionally biased region" description="Polar residues" evidence="7">
    <location>
        <begin position="65"/>
        <end position="80"/>
    </location>
</feature>
<dbReference type="PROSITE" id="PS01061">
    <property type="entry name" value="FLIP_2"/>
    <property type="match status" value="1"/>
</dbReference>
<evidence type="ECO:0000256" key="2">
    <source>
        <dbReference type="ARBA" id="ARBA00006257"/>
    </source>
</evidence>
<dbReference type="NCBIfam" id="NF009438">
    <property type="entry name" value="PRK12797.1"/>
    <property type="match status" value="1"/>
</dbReference>
<comment type="similarity">
    <text evidence="2">Belongs to the FliP/MopC/SpaP family.</text>
</comment>
<dbReference type="PANTHER" id="PTHR30587">
    <property type="entry name" value="FLAGELLAR BIOSYNTHETIC PROTEIN FLIP"/>
    <property type="match status" value="1"/>
</dbReference>
<evidence type="ECO:0000313" key="9">
    <source>
        <dbReference type="EMBL" id="KIA76476.1"/>
    </source>
</evidence>
<proteinExistence type="inferred from homology"/>
<evidence type="ECO:0000256" key="1">
    <source>
        <dbReference type="ARBA" id="ARBA00004651"/>
    </source>
</evidence>
<protein>
    <submittedName>
        <fullName evidence="9">Pathogenicity-related ORF2</fullName>
    </submittedName>
</protein>
<dbReference type="PRINTS" id="PR01302">
    <property type="entry name" value="TYPE3IMPPROT"/>
</dbReference>
<comment type="caution">
    <text evidence="9">The sequence shown here is derived from an EMBL/GenBank/DDBJ whole genome shotgun (WGS) entry which is preliminary data.</text>
</comment>
<evidence type="ECO:0000256" key="3">
    <source>
        <dbReference type="ARBA" id="ARBA00022475"/>
    </source>
</evidence>
<evidence type="ECO:0000256" key="7">
    <source>
        <dbReference type="SAM" id="MobiDB-lite"/>
    </source>
</evidence>
<dbReference type="AlphaFoldDB" id="A0A0C1BYB0"/>
<feature type="transmembrane region" description="Helical" evidence="8">
    <location>
        <begin position="101"/>
        <end position="134"/>
    </location>
</feature>
<dbReference type="Proteomes" id="UP000031307">
    <property type="component" value="Unassembled WGS sequence"/>
</dbReference>
<evidence type="ECO:0000256" key="6">
    <source>
        <dbReference type="ARBA" id="ARBA00023136"/>
    </source>
</evidence>
<feature type="transmembrane region" description="Helical" evidence="8">
    <location>
        <begin position="298"/>
        <end position="318"/>
    </location>
</feature>
<keyword evidence="6 8" id="KW-0472">Membrane</keyword>
<reference evidence="9 10" key="1">
    <citation type="journal article" date="2014" name="Mol. Biol. Evol.">
        <title>Massive expansion of Ubiquitination-related gene families within the Chlamydiae.</title>
        <authorList>
            <person name="Domman D."/>
            <person name="Collingro A."/>
            <person name="Lagkouvardos I."/>
            <person name="Gehre L."/>
            <person name="Weinmaier T."/>
            <person name="Rattei T."/>
            <person name="Subtil A."/>
            <person name="Horn M."/>
        </authorList>
    </citation>
    <scope>NUCLEOTIDE SEQUENCE [LARGE SCALE GENOMIC DNA]</scope>
    <source>
        <strain evidence="9 10">OEW1</strain>
    </source>
</reference>
<evidence type="ECO:0000256" key="8">
    <source>
        <dbReference type="SAM" id="Phobius"/>
    </source>
</evidence>
<feature type="transmembrane region" description="Helical" evidence="8">
    <location>
        <begin position="146"/>
        <end position="165"/>
    </location>
</feature>
<keyword evidence="5 8" id="KW-1133">Transmembrane helix</keyword>
<evidence type="ECO:0000256" key="5">
    <source>
        <dbReference type="ARBA" id="ARBA00022989"/>
    </source>
</evidence>
<keyword evidence="4 8" id="KW-0812">Transmembrane</keyword>
<dbReference type="GO" id="GO:0005886">
    <property type="term" value="C:plasma membrane"/>
    <property type="evidence" value="ECO:0007669"/>
    <property type="project" value="UniProtKB-SubCell"/>
</dbReference>
<dbReference type="RefSeq" id="WP_006341498.1">
    <property type="nucleotide sequence ID" value="NZ_JSAM01000117.1"/>
</dbReference>